<feature type="region of interest" description="Disordered" evidence="2">
    <location>
        <begin position="522"/>
        <end position="600"/>
    </location>
</feature>
<protein>
    <submittedName>
        <fullName evidence="4">Coiled-coil domain-containing protein 62 isoform X1</fullName>
    </submittedName>
    <submittedName>
        <fullName evidence="5 6">Coiled-coil domain-containing protein 62-like isoform X1</fullName>
    </submittedName>
</protein>
<sequence>MNSALGISSPFQNLASESESDLVQKLKKELQLVLAELKDRDKELNNMVAVHQRQFLAWEDDRQKILTLEERSSRLENELHKRNEMITTLTQRLKLLGSLQNDCSSTLENTQQKLQELSRKASDTSLQCQTLEEKNQTLVGSVMDLSNQVGQLQAREQDLLTLLRLKDDDILEATNQIAEFTSKFKKLESALCACKTQERSFSEEKQNFKLRMKEMMSEANRLKGDLSEKIKENSAQREEIIQLKQENVYLSSELMLTAERENRKVQLLLSAKSKQLRTDTELNNLRQIYLKQQQDLQFLHFHLESSQEKHRTESQDGSPGMVLSDLETSGDRDSLHGEVVQEIPTHFVHLPDCPLKKAGHPCQAQSRQQEHLHEGSFCHPRHFRREEGMLSSPRSAGEVEDRSAAWLDNPRKSRSKETVWMSELGPVTSLPRHKHWFEANFCAATSGCLAPRFFDKASGDCKDAPADPGRIPPRQKPRVPPHPGNPACELGCSACSAVRQASLYRSNREWAEMLKPVKNNGSALWGGELSPRPPDAPELKSDQDGSLNGFDWDGPCFTSTQRSKETKAPEMPSASDHPSDLRAPSGCNQLPTHCDSRSPDDKLQQMLAETRQMVTHLEHSHLLSASPHYSPTGSLHTTADDPKSVCERKEPVEEDSRRKLPPFASQERKTPS</sequence>
<name>A0A6P9CNX5_PANGU</name>
<feature type="compositionally biased region" description="Polar residues" evidence="2">
    <location>
        <begin position="627"/>
        <end position="637"/>
    </location>
</feature>
<dbReference type="PANTHER" id="PTHR43941:SF5">
    <property type="entry name" value="ELKS_RAB6-INTERACTING_CAST FAMILY PROTEIN"/>
    <property type="match status" value="1"/>
</dbReference>
<proteinExistence type="predicted"/>
<dbReference type="GO" id="GO:0000785">
    <property type="term" value="C:chromatin"/>
    <property type="evidence" value="ECO:0007669"/>
    <property type="project" value="TreeGrafter"/>
</dbReference>
<feature type="compositionally biased region" description="Basic and acidic residues" evidence="2">
    <location>
        <begin position="638"/>
        <end position="658"/>
    </location>
</feature>
<dbReference type="RefSeq" id="XP_060542174.1">
    <property type="nucleotide sequence ID" value="XM_060686191.1"/>
</dbReference>
<dbReference type="OMA" id="NICEAHR"/>
<dbReference type="GO" id="GO:0007076">
    <property type="term" value="P:mitotic chromosome condensation"/>
    <property type="evidence" value="ECO:0007669"/>
    <property type="project" value="TreeGrafter"/>
</dbReference>
<dbReference type="GeneID" id="132708886"/>
<feature type="region of interest" description="Disordered" evidence="2">
    <location>
        <begin position="464"/>
        <end position="484"/>
    </location>
</feature>
<dbReference type="AlphaFoldDB" id="A0A6P9CNX5"/>
<dbReference type="GO" id="GO:0000793">
    <property type="term" value="C:condensed chromosome"/>
    <property type="evidence" value="ECO:0007669"/>
    <property type="project" value="TreeGrafter"/>
</dbReference>
<dbReference type="GO" id="GO:0003682">
    <property type="term" value="F:chromatin binding"/>
    <property type="evidence" value="ECO:0007669"/>
    <property type="project" value="TreeGrafter"/>
</dbReference>
<evidence type="ECO:0000313" key="4">
    <source>
        <dbReference type="RefSeq" id="XP_034284630.1"/>
    </source>
</evidence>
<dbReference type="OrthoDB" id="6155277at2759"/>
<dbReference type="Proteomes" id="UP001652622">
    <property type="component" value="Unplaced"/>
</dbReference>
<feature type="region of interest" description="Disordered" evidence="2">
    <location>
        <begin position="307"/>
        <end position="332"/>
    </location>
</feature>
<gene>
    <name evidence="5 6" type="primary">LOC132708886</name>
    <name evidence="4" type="synonym">CCDC62</name>
</gene>
<accession>A0A6P9CNX5</accession>
<dbReference type="CTD" id="84660"/>
<dbReference type="RefSeq" id="XP_060542167.1">
    <property type="nucleotide sequence ID" value="XM_060686184.1"/>
</dbReference>
<dbReference type="RefSeq" id="XP_034284630.1">
    <property type="nucleotide sequence ID" value="XM_034428739.1"/>
</dbReference>
<evidence type="ECO:0000313" key="3">
    <source>
        <dbReference type="Proteomes" id="UP001652622"/>
    </source>
</evidence>
<dbReference type="KEGG" id="pgut:117672202"/>
<evidence type="ECO:0000313" key="5">
    <source>
        <dbReference type="RefSeq" id="XP_060542167.1"/>
    </source>
</evidence>
<keyword evidence="3" id="KW-1185">Reference proteome</keyword>
<reference evidence="5 6" key="1">
    <citation type="submission" date="2025-05" db="UniProtKB">
        <authorList>
            <consortium name="RefSeq"/>
        </authorList>
    </citation>
    <scope>IDENTIFICATION</scope>
    <source>
        <tissue evidence="4 5">Blood</tissue>
    </source>
</reference>
<dbReference type="GO" id="GO:0000796">
    <property type="term" value="C:condensin complex"/>
    <property type="evidence" value="ECO:0007669"/>
    <property type="project" value="TreeGrafter"/>
</dbReference>
<evidence type="ECO:0000313" key="6">
    <source>
        <dbReference type="RefSeq" id="XP_060542174.1"/>
    </source>
</evidence>
<evidence type="ECO:0000256" key="2">
    <source>
        <dbReference type="SAM" id="MobiDB-lite"/>
    </source>
</evidence>
<feature type="coiled-coil region" evidence="1">
    <location>
        <begin position="170"/>
        <end position="246"/>
    </location>
</feature>
<dbReference type="PANTHER" id="PTHR43941">
    <property type="entry name" value="STRUCTURAL MAINTENANCE OF CHROMOSOMES PROTEIN 2"/>
    <property type="match status" value="1"/>
</dbReference>
<feature type="region of interest" description="Disordered" evidence="2">
    <location>
        <begin position="624"/>
        <end position="672"/>
    </location>
</feature>
<organism evidence="3 6">
    <name type="scientific">Pantherophis guttatus</name>
    <name type="common">Corn snake</name>
    <name type="synonym">Elaphe guttata</name>
    <dbReference type="NCBI Taxonomy" id="94885"/>
    <lineage>
        <taxon>Eukaryota</taxon>
        <taxon>Metazoa</taxon>
        <taxon>Chordata</taxon>
        <taxon>Craniata</taxon>
        <taxon>Vertebrata</taxon>
        <taxon>Euteleostomi</taxon>
        <taxon>Lepidosauria</taxon>
        <taxon>Squamata</taxon>
        <taxon>Bifurcata</taxon>
        <taxon>Unidentata</taxon>
        <taxon>Episquamata</taxon>
        <taxon>Toxicofera</taxon>
        <taxon>Serpentes</taxon>
        <taxon>Colubroidea</taxon>
        <taxon>Colubridae</taxon>
        <taxon>Colubrinae</taxon>
        <taxon>Pantherophis</taxon>
    </lineage>
</organism>
<feature type="coiled-coil region" evidence="1">
    <location>
        <begin position="23"/>
        <end position="134"/>
    </location>
</feature>
<evidence type="ECO:0000256" key="1">
    <source>
        <dbReference type="SAM" id="Coils"/>
    </source>
</evidence>
<keyword evidence="1" id="KW-0175">Coiled coil</keyword>